<evidence type="ECO:0000313" key="4">
    <source>
        <dbReference type="Proteomes" id="UP001152797"/>
    </source>
</evidence>
<evidence type="ECO:0000313" key="2">
    <source>
        <dbReference type="EMBL" id="CAI3989886.1"/>
    </source>
</evidence>
<dbReference type="EMBL" id="CAMXCT010001413">
    <property type="protein sequence ID" value="CAI3989886.1"/>
    <property type="molecule type" value="Genomic_DNA"/>
</dbReference>
<protein>
    <submittedName>
        <fullName evidence="2">Uncharacterized protein</fullName>
    </submittedName>
</protein>
<dbReference type="Proteomes" id="UP001152797">
    <property type="component" value="Unassembled WGS sequence"/>
</dbReference>
<feature type="region of interest" description="Disordered" evidence="1">
    <location>
        <begin position="415"/>
        <end position="440"/>
    </location>
</feature>
<dbReference type="AlphaFoldDB" id="A0A9P1FVP8"/>
<dbReference type="EMBL" id="CAMXCT030001413">
    <property type="protein sequence ID" value="CAL4777198.1"/>
    <property type="molecule type" value="Genomic_DNA"/>
</dbReference>
<reference evidence="2" key="1">
    <citation type="submission" date="2022-10" db="EMBL/GenBank/DDBJ databases">
        <authorList>
            <person name="Chen Y."/>
            <person name="Dougan E. K."/>
            <person name="Chan C."/>
            <person name="Rhodes N."/>
            <person name="Thang M."/>
        </authorList>
    </citation>
    <scope>NUCLEOTIDE SEQUENCE</scope>
</reference>
<evidence type="ECO:0000256" key="1">
    <source>
        <dbReference type="SAM" id="MobiDB-lite"/>
    </source>
</evidence>
<organism evidence="2">
    <name type="scientific">Cladocopium goreaui</name>
    <dbReference type="NCBI Taxonomy" id="2562237"/>
    <lineage>
        <taxon>Eukaryota</taxon>
        <taxon>Sar</taxon>
        <taxon>Alveolata</taxon>
        <taxon>Dinophyceae</taxon>
        <taxon>Suessiales</taxon>
        <taxon>Symbiodiniaceae</taxon>
        <taxon>Cladocopium</taxon>
    </lineage>
</organism>
<feature type="compositionally biased region" description="Low complexity" evidence="1">
    <location>
        <begin position="608"/>
        <end position="620"/>
    </location>
</feature>
<feature type="region of interest" description="Disordered" evidence="1">
    <location>
        <begin position="578"/>
        <end position="620"/>
    </location>
</feature>
<sequence length="713" mass="77751">MAADGGALDVSQLIQAATDAAPTAADAAAALREAQASRGPGLSGKGFSEASKVIGQPDPFGSENHEEDLSKWQDFTVNFKAWLFYGDSGFETDLHRIETNYSFNFDRDKTLMDQILGLERLRTEYMRSSGTDVADDLMLSILVKSLPKALQTHIQLQMTEHSTYAHVRELVLSYESVTTTWSAGRIHSELGILLSSSTASCAYNGPAPMEIAWFEKGKKGIGKGKQKSKVVIDSGADGSVLPNVEPPDELPAAAEEAELPVAERPDVDYKSVMVDGVMFPDLSMDNQSLQNQVMLRRQSTISRTVPLPSGVNFVLQIDHRKMVILNNITLHGMERWLEVLQAFLCLRHLCLYLLGCVDHCTVMTYSDRQGVSACCDGTLMQACIQFLLDDGIKVEFTLNLDNSAAKAFFFRSGETEESELHEESEEEEIPEESPSEIEDDPLDNEAALHRAMVETNGVLTARERRLPSEWNEAEARNDVIAMEEIEGLLVEVRDLRHVVMQSGDAIIACGMQKNSTELELSTPTFEMTEFGIFGNRTEEFRLSGQLLIQCVMWDSRNAAVPVAPKNLASHASVQENGLISERSPPGSANVTPLSLDGGTRQSSATPILGASSSLPSSPSGAQRGIHLAPYVGPASIQAPPVWPSVDTEVTEVTEAWFTCVVSIECVDVVSTYEPGARNMSHELSDCLSVGRIGRVCLEGEQRWLGGGGCIEIG</sequence>
<gene>
    <name evidence="2" type="ORF">C1SCF055_LOCUS16917</name>
</gene>
<evidence type="ECO:0000313" key="3">
    <source>
        <dbReference type="EMBL" id="CAL1143261.1"/>
    </source>
</evidence>
<dbReference type="EMBL" id="CAMXCT020001413">
    <property type="protein sequence ID" value="CAL1143261.1"/>
    <property type="molecule type" value="Genomic_DNA"/>
</dbReference>
<keyword evidence="4" id="KW-1185">Reference proteome</keyword>
<reference evidence="3" key="2">
    <citation type="submission" date="2024-04" db="EMBL/GenBank/DDBJ databases">
        <authorList>
            <person name="Chen Y."/>
            <person name="Shah S."/>
            <person name="Dougan E. K."/>
            <person name="Thang M."/>
            <person name="Chan C."/>
        </authorList>
    </citation>
    <scope>NUCLEOTIDE SEQUENCE [LARGE SCALE GENOMIC DNA]</scope>
</reference>
<proteinExistence type="predicted"/>
<comment type="caution">
    <text evidence="2">The sequence shown here is derived from an EMBL/GenBank/DDBJ whole genome shotgun (WGS) entry which is preliminary data.</text>
</comment>
<accession>A0A9P1FVP8</accession>
<name>A0A9P1FVP8_9DINO</name>